<keyword evidence="11" id="KW-0046">Antibiotic resistance</keyword>
<dbReference type="EC" id="2.3.2.3" evidence="3"/>
<evidence type="ECO:0000256" key="4">
    <source>
        <dbReference type="ARBA" id="ARBA00021546"/>
    </source>
</evidence>
<sequence length="833" mass="89681">MALVVCGIVLALLHGLSHGIDYQAMVHALRHTPNRLLAWSVAATALSYLALIARDVCALHYVGARIPGSALLLGSFCGSALGNAVGFGALTGGAVRYRAYGAVGVQPDQITRIMLFITAGFGVGLAAYAAASAVLASTAIGRLLHLPAEGLRLGGVATLASVALTVLLCGVRRAPVQLGQWQIDVPGAGLTLVQIVLTGVDLVGAAAALWFLLPEGRVDFASFSAIYAAATALGVISHVPGGLGVFEAVVVFALGNRVSPSLAAAALLAYRAVYFLLPLILAGVLLAVYELARLAGRATGATERVLRGAGLLAPIYLGVFTFAVGTMLIVSGATPAFGKRLAALHDLLPLWAVEMSSFFGSLAGVLMLFVARGLFHRLDGAWWLALVLALANLFLSITKGLAWDELAVISFFILMLLVTRREFTRPASFLRQPFTVEWFVGIAVVLAGSSWILFFAFRDVAYTHDLWWHFEFDEQAPRALRALLGMAVLALVLGCAQLMRTASGRVEPPTVEELGQAGRIIGEQGRSEAMLAMMGDKSFLFSGSGRSFLMYAKRGRSWVALYDPVGPREEWHELIWRFVELADEHGGRAAFYQVRADSLPFYLDAGLKILKLGEEAIVRLSDFTLQGGRWQGLRYALKRGEREGLSLELLTPEEAERRIQTLTRISDDWLSERRAKEKSFSVAAFDPSFIAAQSVALLSQRGDPVAFASVMTTDQRQEATIGIMRHTTTASPYAMEFLFTALAQRLREAGFARLSLGMAPLAGIGRTPLSSRWHRIAGLVWEHGGRVYNFQGLRTFKNKFHPAWEPRYLAASGAIGPFVALADVVVLAGGNKT</sequence>
<dbReference type="NCBIfam" id="NF033480">
    <property type="entry name" value="bifunc_MprF"/>
    <property type="match status" value="1"/>
</dbReference>
<feature type="transmembrane region" description="Helical" evidence="14">
    <location>
        <begin position="478"/>
        <end position="499"/>
    </location>
</feature>
<protein>
    <recommendedName>
        <fullName evidence="4">Phosphatidylglycerol lysyltransferase</fullName>
        <ecNumber evidence="3">2.3.2.3</ecNumber>
    </recommendedName>
    <alternativeName>
        <fullName evidence="12">Lysylphosphatidylglycerol synthase</fullName>
    </alternativeName>
</protein>
<keyword evidence="9" id="KW-0443">Lipid metabolism</keyword>
<reference evidence="16" key="1">
    <citation type="journal article" date="2014" name="Int. J. Syst. Evol. Microbiol.">
        <title>Complete genome sequence of Corynebacterium casei LMG S-19264T (=DSM 44701T), isolated from a smear-ripened cheese.</title>
        <authorList>
            <consortium name="US DOE Joint Genome Institute (JGI-PGF)"/>
            <person name="Walter F."/>
            <person name="Albersmeier A."/>
            <person name="Kalinowski J."/>
            <person name="Ruckert C."/>
        </authorList>
    </citation>
    <scope>NUCLEOTIDE SEQUENCE</scope>
    <source>
        <strain evidence="16">CGMCC 1.15725</strain>
    </source>
</reference>
<keyword evidence="7 14" id="KW-0812">Transmembrane</keyword>
<feature type="transmembrane region" description="Helical" evidence="14">
    <location>
        <begin position="267"/>
        <end position="289"/>
    </location>
</feature>
<feature type="transmembrane region" description="Helical" evidence="14">
    <location>
        <begin position="378"/>
        <end position="395"/>
    </location>
</feature>
<evidence type="ECO:0000256" key="2">
    <source>
        <dbReference type="ARBA" id="ARBA00008627"/>
    </source>
</evidence>
<evidence type="ECO:0000313" key="17">
    <source>
        <dbReference type="Proteomes" id="UP000646365"/>
    </source>
</evidence>
<organism evidence="16 17">
    <name type="scientific">Aliidongia dinghuensis</name>
    <dbReference type="NCBI Taxonomy" id="1867774"/>
    <lineage>
        <taxon>Bacteria</taxon>
        <taxon>Pseudomonadati</taxon>
        <taxon>Pseudomonadota</taxon>
        <taxon>Alphaproteobacteria</taxon>
        <taxon>Rhodospirillales</taxon>
        <taxon>Dongiaceae</taxon>
        <taxon>Aliidongia</taxon>
    </lineage>
</organism>
<gene>
    <name evidence="16" type="ORF">GCM10011611_30280</name>
</gene>
<feature type="domain" description="Phosphatidylglycerol lysyltransferase C-terminal" evidence="15">
    <location>
        <begin position="522"/>
        <end position="810"/>
    </location>
</feature>
<dbReference type="GO" id="GO:0055091">
    <property type="term" value="P:phospholipid homeostasis"/>
    <property type="evidence" value="ECO:0007669"/>
    <property type="project" value="TreeGrafter"/>
</dbReference>
<evidence type="ECO:0000256" key="6">
    <source>
        <dbReference type="ARBA" id="ARBA00022679"/>
    </source>
</evidence>
<evidence type="ECO:0000256" key="1">
    <source>
        <dbReference type="ARBA" id="ARBA00004651"/>
    </source>
</evidence>
<comment type="similarity">
    <text evidence="2">Belongs to the LPG synthase family.</text>
</comment>
<dbReference type="AlphaFoldDB" id="A0A8J2YU54"/>
<comment type="subcellular location">
    <subcellularLocation>
        <location evidence="1">Cell membrane</location>
        <topology evidence="1">Multi-pass membrane protein</topology>
    </subcellularLocation>
</comment>
<feature type="transmembrane region" description="Helical" evidence="14">
    <location>
        <begin position="808"/>
        <end position="830"/>
    </location>
</feature>
<evidence type="ECO:0000256" key="12">
    <source>
        <dbReference type="ARBA" id="ARBA00031899"/>
    </source>
</evidence>
<evidence type="ECO:0000256" key="14">
    <source>
        <dbReference type="SAM" id="Phobius"/>
    </source>
</evidence>
<dbReference type="PANTHER" id="PTHR34697:SF2">
    <property type="entry name" value="PHOSPHATIDYLGLYCEROL LYSYLTRANSFERASE"/>
    <property type="match status" value="1"/>
</dbReference>
<feature type="transmembrane region" description="Helical" evidence="14">
    <location>
        <begin position="438"/>
        <end position="458"/>
    </location>
</feature>
<dbReference type="SUPFAM" id="SSF55729">
    <property type="entry name" value="Acyl-CoA N-acyltransferases (Nat)"/>
    <property type="match status" value="1"/>
</dbReference>
<reference evidence="16" key="2">
    <citation type="submission" date="2020-09" db="EMBL/GenBank/DDBJ databases">
        <authorList>
            <person name="Sun Q."/>
            <person name="Zhou Y."/>
        </authorList>
    </citation>
    <scope>NUCLEOTIDE SEQUENCE</scope>
    <source>
        <strain evidence="16">CGMCC 1.15725</strain>
    </source>
</reference>
<dbReference type="PANTHER" id="PTHR34697">
    <property type="entry name" value="PHOSPHATIDYLGLYCEROL LYSYLTRANSFERASE"/>
    <property type="match status" value="1"/>
</dbReference>
<feature type="transmembrane region" description="Helical" evidence="14">
    <location>
        <begin position="150"/>
        <end position="168"/>
    </location>
</feature>
<feature type="transmembrane region" description="Helical" evidence="14">
    <location>
        <begin position="401"/>
        <end position="418"/>
    </location>
</feature>
<dbReference type="InterPro" id="IPR016181">
    <property type="entry name" value="Acyl_CoA_acyltransferase"/>
</dbReference>
<dbReference type="EMBL" id="BMJQ01000007">
    <property type="protein sequence ID" value="GGF22155.1"/>
    <property type="molecule type" value="Genomic_DNA"/>
</dbReference>
<accession>A0A8J2YU54</accession>
<feature type="transmembrane region" description="Helical" evidence="14">
    <location>
        <begin position="188"/>
        <end position="213"/>
    </location>
</feature>
<dbReference type="Pfam" id="PF09924">
    <property type="entry name" value="LPG_synthase_C"/>
    <property type="match status" value="1"/>
</dbReference>
<feature type="transmembrane region" description="Helical" evidence="14">
    <location>
        <begin position="225"/>
        <end position="255"/>
    </location>
</feature>
<name>A0A8J2YU54_9PROT</name>
<keyword evidence="8 14" id="KW-1133">Transmembrane helix</keyword>
<keyword evidence="5" id="KW-1003">Cell membrane</keyword>
<evidence type="ECO:0000256" key="5">
    <source>
        <dbReference type="ARBA" id="ARBA00022475"/>
    </source>
</evidence>
<dbReference type="GO" id="GO:0006629">
    <property type="term" value="P:lipid metabolic process"/>
    <property type="evidence" value="ECO:0007669"/>
    <property type="project" value="UniProtKB-KW"/>
</dbReference>
<dbReference type="InterPro" id="IPR024320">
    <property type="entry name" value="LPG_synthase_C"/>
</dbReference>
<dbReference type="GO" id="GO:0005886">
    <property type="term" value="C:plasma membrane"/>
    <property type="evidence" value="ECO:0007669"/>
    <property type="project" value="UniProtKB-SubCell"/>
</dbReference>
<evidence type="ECO:0000256" key="9">
    <source>
        <dbReference type="ARBA" id="ARBA00023098"/>
    </source>
</evidence>
<evidence type="ECO:0000256" key="7">
    <source>
        <dbReference type="ARBA" id="ARBA00022692"/>
    </source>
</evidence>
<evidence type="ECO:0000256" key="11">
    <source>
        <dbReference type="ARBA" id="ARBA00023251"/>
    </source>
</evidence>
<dbReference type="GO" id="GO:0046677">
    <property type="term" value="P:response to antibiotic"/>
    <property type="evidence" value="ECO:0007669"/>
    <property type="project" value="UniProtKB-KW"/>
</dbReference>
<feature type="transmembrane region" description="Helical" evidence="14">
    <location>
        <begin position="35"/>
        <end position="57"/>
    </location>
</feature>
<feature type="transmembrane region" description="Helical" evidence="14">
    <location>
        <begin position="309"/>
        <end position="330"/>
    </location>
</feature>
<evidence type="ECO:0000256" key="8">
    <source>
        <dbReference type="ARBA" id="ARBA00022989"/>
    </source>
</evidence>
<evidence type="ECO:0000256" key="13">
    <source>
        <dbReference type="ARBA" id="ARBA00047540"/>
    </source>
</evidence>
<evidence type="ECO:0000313" key="16">
    <source>
        <dbReference type="EMBL" id="GGF22155.1"/>
    </source>
</evidence>
<feature type="transmembrane region" description="Helical" evidence="14">
    <location>
        <begin position="69"/>
        <end position="93"/>
    </location>
</feature>
<comment type="caution">
    <text evidence="16">The sequence shown here is derived from an EMBL/GenBank/DDBJ whole genome shotgun (WGS) entry which is preliminary data.</text>
</comment>
<evidence type="ECO:0000256" key="3">
    <source>
        <dbReference type="ARBA" id="ARBA00012014"/>
    </source>
</evidence>
<keyword evidence="17" id="KW-1185">Reference proteome</keyword>
<dbReference type="Proteomes" id="UP000646365">
    <property type="component" value="Unassembled WGS sequence"/>
</dbReference>
<dbReference type="Pfam" id="PF03706">
    <property type="entry name" value="LPG_synthase_TM"/>
    <property type="match status" value="1"/>
</dbReference>
<keyword evidence="10 14" id="KW-0472">Membrane</keyword>
<proteinExistence type="inferred from homology"/>
<feature type="transmembrane region" description="Helical" evidence="14">
    <location>
        <begin position="350"/>
        <end position="371"/>
    </location>
</feature>
<keyword evidence="6" id="KW-0808">Transferase</keyword>
<evidence type="ECO:0000259" key="15">
    <source>
        <dbReference type="Pfam" id="PF09924"/>
    </source>
</evidence>
<dbReference type="GO" id="GO:0050071">
    <property type="term" value="F:phosphatidylglycerol lysyltransferase activity"/>
    <property type="evidence" value="ECO:0007669"/>
    <property type="project" value="UniProtKB-EC"/>
</dbReference>
<feature type="transmembrane region" description="Helical" evidence="14">
    <location>
        <begin position="113"/>
        <end position="138"/>
    </location>
</feature>
<dbReference type="InterPro" id="IPR022791">
    <property type="entry name" value="L-PG_synthase/AglD"/>
</dbReference>
<evidence type="ECO:0000256" key="10">
    <source>
        <dbReference type="ARBA" id="ARBA00023136"/>
    </source>
</evidence>
<comment type="catalytic activity">
    <reaction evidence="13">
        <text>L-lysyl-tRNA(Lys) + a 1,2-diacyl-sn-glycero-3-phospho-(1'-sn-glycerol) = a 1,2-diacyl-sn-glycero-3-phospho-1'-(3'-O-L-lysyl)-sn-glycerol + tRNA(Lys)</text>
        <dbReference type="Rhea" id="RHEA:10668"/>
        <dbReference type="Rhea" id="RHEA-COMP:9696"/>
        <dbReference type="Rhea" id="RHEA-COMP:9697"/>
        <dbReference type="ChEBI" id="CHEBI:64716"/>
        <dbReference type="ChEBI" id="CHEBI:75792"/>
        <dbReference type="ChEBI" id="CHEBI:78442"/>
        <dbReference type="ChEBI" id="CHEBI:78529"/>
        <dbReference type="EC" id="2.3.2.3"/>
    </reaction>
</comment>
<dbReference type="InterPro" id="IPR051211">
    <property type="entry name" value="PG_lysyltransferase"/>
</dbReference>